<dbReference type="AlphaFoldDB" id="A0A022RMW6"/>
<proteinExistence type="predicted"/>
<keyword evidence="3" id="KW-1185">Reference proteome</keyword>
<dbReference type="EMBL" id="KI630323">
    <property type="protein sequence ID" value="EYU41409.1"/>
    <property type="molecule type" value="Genomic_DNA"/>
</dbReference>
<organism evidence="2 3">
    <name type="scientific">Erythranthe guttata</name>
    <name type="common">Yellow monkey flower</name>
    <name type="synonym">Mimulus guttatus</name>
    <dbReference type="NCBI Taxonomy" id="4155"/>
    <lineage>
        <taxon>Eukaryota</taxon>
        <taxon>Viridiplantae</taxon>
        <taxon>Streptophyta</taxon>
        <taxon>Embryophyta</taxon>
        <taxon>Tracheophyta</taxon>
        <taxon>Spermatophyta</taxon>
        <taxon>Magnoliopsida</taxon>
        <taxon>eudicotyledons</taxon>
        <taxon>Gunneridae</taxon>
        <taxon>Pentapetalae</taxon>
        <taxon>asterids</taxon>
        <taxon>lamiids</taxon>
        <taxon>Lamiales</taxon>
        <taxon>Phrymaceae</taxon>
        <taxon>Erythranthe</taxon>
    </lineage>
</organism>
<gene>
    <name evidence="2" type="ORF">MIMGU_mgv1a022961mg</name>
</gene>
<evidence type="ECO:0000313" key="2">
    <source>
        <dbReference type="EMBL" id="EYU41409.1"/>
    </source>
</evidence>
<feature type="compositionally biased region" description="Polar residues" evidence="1">
    <location>
        <begin position="21"/>
        <end position="37"/>
    </location>
</feature>
<reference evidence="2 3" key="1">
    <citation type="journal article" date="2013" name="Proc. Natl. Acad. Sci. U.S.A.">
        <title>Fine-scale variation in meiotic recombination in Mimulus inferred from population shotgun sequencing.</title>
        <authorList>
            <person name="Hellsten U."/>
            <person name="Wright K.M."/>
            <person name="Jenkins J."/>
            <person name="Shu S."/>
            <person name="Yuan Y."/>
            <person name="Wessler S.R."/>
            <person name="Schmutz J."/>
            <person name="Willis J.H."/>
            <person name="Rokhsar D.S."/>
        </authorList>
    </citation>
    <scope>NUCLEOTIDE SEQUENCE [LARGE SCALE GENOMIC DNA]</scope>
    <source>
        <strain evidence="3">cv. DUN x IM62</strain>
    </source>
</reference>
<sequence length="86" mass="9696">MFRSINLVPLLRHRAARFLSHSNHSSTAHPRSTSTVQAVAPPPSSAADNGSRKSLSFYSRSDTQSCKSTWVPLRTREFYRTAIFCR</sequence>
<name>A0A022RMW6_ERYGU</name>
<feature type="region of interest" description="Disordered" evidence="1">
    <location>
        <begin position="21"/>
        <end position="63"/>
    </location>
</feature>
<accession>A0A022RMW6</accession>
<evidence type="ECO:0000313" key="3">
    <source>
        <dbReference type="Proteomes" id="UP000030748"/>
    </source>
</evidence>
<evidence type="ECO:0000256" key="1">
    <source>
        <dbReference type="SAM" id="MobiDB-lite"/>
    </source>
</evidence>
<dbReference type="Proteomes" id="UP000030748">
    <property type="component" value="Unassembled WGS sequence"/>
</dbReference>
<feature type="compositionally biased region" description="Polar residues" evidence="1">
    <location>
        <begin position="52"/>
        <end position="63"/>
    </location>
</feature>
<protein>
    <submittedName>
        <fullName evidence="2">Uncharacterized protein</fullName>
    </submittedName>
</protein>